<dbReference type="InterPro" id="IPR058163">
    <property type="entry name" value="LysR-type_TF_proteobact-type"/>
</dbReference>
<evidence type="ECO:0000256" key="1">
    <source>
        <dbReference type="ARBA" id="ARBA00009437"/>
    </source>
</evidence>
<dbReference type="GO" id="GO:0043565">
    <property type="term" value="F:sequence-specific DNA binding"/>
    <property type="evidence" value="ECO:0007669"/>
    <property type="project" value="TreeGrafter"/>
</dbReference>
<dbReference type="InterPro" id="IPR036390">
    <property type="entry name" value="WH_DNA-bd_sf"/>
</dbReference>
<dbReference type="PROSITE" id="PS50931">
    <property type="entry name" value="HTH_LYSR"/>
    <property type="match status" value="1"/>
</dbReference>
<evidence type="ECO:0000256" key="4">
    <source>
        <dbReference type="ARBA" id="ARBA00023163"/>
    </source>
</evidence>
<feature type="domain" description="HTH lysR-type" evidence="5">
    <location>
        <begin position="5"/>
        <end position="62"/>
    </location>
</feature>
<name>A0A212LGM5_9HYPH</name>
<accession>A0A212LGM5</accession>
<evidence type="ECO:0000256" key="2">
    <source>
        <dbReference type="ARBA" id="ARBA00023015"/>
    </source>
</evidence>
<dbReference type="CDD" id="cd08432">
    <property type="entry name" value="PBP2_GcdR_TrpI_HvrB_AmpR_like"/>
    <property type="match status" value="1"/>
</dbReference>
<dbReference type="InterPro" id="IPR000847">
    <property type="entry name" value="LysR_HTH_N"/>
</dbReference>
<keyword evidence="2" id="KW-0805">Transcription regulation</keyword>
<evidence type="ECO:0000313" key="6">
    <source>
        <dbReference type="EMBL" id="SCM76539.1"/>
    </source>
</evidence>
<sequence>MTRNISLSSFRNFESAARNGSFRAAADELGLSPSAISHSIQKLEEELGMTLFVREGRLVHLTIEAETLMRHVSAAFDELWQGIDVVSNRGSGLLRVHSAPSFATQWLVPHLAAFLAENPHIDVRLAAGTDYARFNNDDFDVDIVYGMPRMEGVVVVDLGEETLTPLCSPAIAAEIRAPRDLLGCTLIQSDQKVAGWPEWFKANHEPAPPTPKARFDRSFLSIAAAADGLGIALESTRLAERELASGRLVAPPINGAVTLRDIGHRLVYPRTGARRITVRLFAEWICLHFNARPGEATTSLSQA</sequence>
<dbReference type="InterPro" id="IPR005119">
    <property type="entry name" value="LysR_subst-bd"/>
</dbReference>
<dbReference type="Pfam" id="PF03466">
    <property type="entry name" value="LysR_substrate"/>
    <property type="match status" value="1"/>
</dbReference>
<keyword evidence="4" id="KW-0804">Transcription</keyword>
<dbReference type="PANTHER" id="PTHR30537:SF58">
    <property type="entry name" value="HTH-TYPE TRANSCRIPTIONAL REGULATOR PERR"/>
    <property type="match status" value="1"/>
</dbReference>
<dbReference type="Gene3D" id="3.40.190.10">
    <property type="entry name" value="Periplasmic binding protein-like II"/>
    <property type="match status" value="2"/>
</dbReference>
<evidence type="ECO:0000256" key="3">
    <source>
        <dbReference type="ARBA" id="ARBA00023125"/>
    </source>
</evidence>
<dbReference type="RefSeq" id="WP_288196691.1">
    <property type="nucleotide sequence ID" value="NZ_LT608334.1"/>
</dbReference>
<proteinExistence type="inferred from homology"/>
<dbReference type="Gene3D" id="1.10.10.10">
    <property type="entry name" value="Winged helix-like DNA-binding domain superfamily/Winged helix DNA-binding domain"/>
    <property type="match status" value="1"/>
</dbReference>
<reference evidence="6" key="1">
    <citation type="submission" date="2016-08" db="EMBL/GenBank/DDBJ databases">
        <authorList>
            <person name="Seilhamer J.J."/>
        </authorList>
    </citation>
    <scope>NUCLEOTIDE SEQUENCE</scope>
    <source>
        <strain evidence="6">86</strain>
    </source>
</reference>
<evidence type="ECO:0000259" key="5">
    <source>
        <dbReference type="PROSITE" id="PS50931"/>
    </source>
</evidence>
<dbReference type="Pfam" id="PF00126">
    <property type="entry name" value="HTH_1"/>
    <property type="match status" value="1"/>
</dbReference>
<dbReference type="PANTHER" id="PTHR30537">
    <property type="entry name" value="HTH-TYPE TRANSCRIPTIONAL REGULATOR"/>
    <property type="match status" value="1"/>
</dbReference>
<organism evidence="6">
    <name type="scientific">uncultured Pleomorphomonas sp</name>
    <dbReference type="NCBI Taxonomy" id="442121"/>
    <lineage>
        <taxon>Bacteria</taxon>
        <taxon>Pseudomonadati</taxon>
        <taxon>Pseudomonadota</taxon>
        <taxon>Alphaproteobacteria</taxon>
        <taxon>Hyphomicrobiales</taxon>
        <taxon>Pleomorphomonadaceae</taxon>
        <taxon>Pleomorphomonas</taxon>
        <taxon>environmental samples</taxon>
    </lineage>
</organism>
<dbReference type="SUPFAM" id="SSF46785">
    <property type="entry name" value="Winged helix' DNA-binding domain"/>
    <property type="match status" value="1"/>
</dbReference>
<dbReference type="GO" id="GO:0006351">
    <property type="term" value="P:DNA-templated transcription"/>
    <property type="evidence" value="ECO:0007669"/>
    <property type="project" value="TreeGrafter"/>
</dbReference>
<dbReference type="SUPFAM" id="SSF53850">
    <property type="entry name" value="Periplasmic binding protein-like II"/>
    <property type="match status" value="1"/>
</dbReference>
<comment type="similarity">
    <text evidence="1">Belongs to the LysR transcriptional regulatory family.</text>
</comment>
<protein>
    <submittedName>
        <fullName evidence="6">Uncharacterized HTH-type transcriptional regulator y4mQ</fullName>
    </submittedName>
</protein>
<dbReference type="AlphaFoldDB" id="A0A212LGM5"/>
<keyword evidence="3" id="KW-0238">DNA-binding</keyword>
<dbReference type="PRINTS" id="PR00039">
    <property type="entry name" value="HTHLYSR"/>
</dbReference>
<dbReference type="EMBL" id="FMJD01000008">
    <property type="protein sequence ID" value="SCM76539.1"/>
    <property type="molecule type" value="Genomic_DNA"/>
</dbReference>
<dbReference type="GO" id="GO:0003700">
    <property type="term" value="F:DNA-binding transcription factor activity"/>
    <property type="evidence" value="ECO:0007669"/>
    <property type="project" value="InterPro"/>
</dbReference>
<gene>
    <name evidence="6" type="ORF">KL86PLE_40344</name>
</gene>
<dbReference type="InterPro" id="IPR036388">
    <property type="entry name" value="WH-like_DNA-bd_sf"/>
</dbReference>